<dbReference type="PANTHER" id="PTHR45639">
    <property type="entry name" value="HSC70CB, ISOFORM G-RELATED"/>
    <property type="match status" value="1"/>
</dbReference>
<accession>A0A7S0ZCK6</accession>
<feature type="compositionally biased region" description="Low complexity" evidence="3">
    <location>
        <begin position="823"/>
        <end position="845"/>
    </location>
</feature>
<proteinExistence type="predicted"/>
<dbReference type="InterPro" id="IPR029048">
    <property type="entry name" value="HSP70_C_sf"/>
</dbReference>
<feature type="region of interest" description="Disordered" evidence="3">
    <location>
        <begin position="790"/>
        <end position="845"/>
    </location>
</feature>
<evidence type="ECO:0000313" key="4">
    <source>
        <dbReference type="EMBL" id="CAD8817613.1"/>
    </source>
</evidence>
<dbReference type="GO" id="GO:0140662">
    <property type="term" value="F:ATP-dependent protein folding chaperone"/>
    <property type="evidence" value="ECO:0007669"/>
    <property type="project" value="InterPro"/>
</dbReference>
<dbReference type="InterPro" id="IPR013126">
    <property type="entry name" value="Hsp_70_fam"/>
</dbReference>
<dbReference type="GO" id="GO:0005524">
    <property type="term" value="F:ATP binding"/>
    <property type="evidence" value="ECO:0007669"/>
    <property type="project" value="UniProtKB-KW"/>
</dbReference>
<dbReference type="FunFam" id="3.90.640.10:FF:000004">
    <property type="entry name" value="Heat shock 70 kDa protein 4"/>
    <property type="match status" value="1"/>
</dbReference>
<keyword evidence="1" id="KW-0547">Nucleotide-binding</keyword>
<feature type="compositionally biased region" description="Basic and acidic residues" evidence="3">
    <location>
        <begin position="811"/>
        <end position="822"/>
    </location>
</feature>
<dbReference type="InterPro" id="IPR018181">
    <property type="entry name" value="Heat_shock_70_CS"/>
</dbReference>
<dbReference type="Gene3D" id="3.30.420.40">
    <property type="match status" value="2"/>
</dbReference>
<dbReference type="Gene3D" id="3.30.30.30">
    <property type="match status" value="1"/>
</dbReference>
<evidence type="ECO:0000256" key="1">
    <source>
        <dbReference type="ARBA" id="ARBA00022741"/>
    </source>
</evidence>
<keyword evidence="2" id="KW-0067">ATP-binding</keyword>
<dbReference type="EMBL" id="HBFP01002791">
    <property type="protein sequence ID" value="CAD8817613.1"/>
    <property type="molecule type" value="Transcribed_RNA"/>
</dbReference>
<sequence>MSAAGIDFGNKNCVVALARRGGVDVIANEVSNRATPNMVSFSGEQRNVGESALTYFSQNFKNTVTDLKRFLGLRIGDSSMEAERKRILYEIKPFVDEQAGQALAGAEVNYGPDGGSPRIFSYESLVAMMLTNLMETALNANSAPVSDVVISVPGYYTDIQRRALLDAAKIAEVNVLRLLNEHAAVALSYGLFRTKELPDKDPIYVAFVDMGQSQTTVSVAAVLNSSVTVKAALFEPAIGSRNYEDALVEYLSDECVKNFKIDPRTKPRPLLRMRTESEKVKKVLSANAETILNVECLMDDTDVRLPVTRETFETLPLVQEMNSAVEVLCKNAVTAAGLQLSALHSVELVGGGTRVPSVIAAIERAFERAPVRTLNAEECIARGCALEAAILSPAFRVRDYALHDVTPYAVDIKKLMKVQDVKAEEVVKLIGKFNPMPALKALTFNNQGPLSIIAQYDDVSMADRNVCDYFIDAVVPTNPSKLRLKIRLDANGCVQLESAKEMIEYEVEEPEPSEDDMKVDPPVTEKPVTEKPATETPAGDAMQTDAPPAETEAQAPEKMEIEAPPGPETKKRTMKKVKKTKNVDVPIRRGKIGLALSDAALRAAIEEEASMRAADKYIRERSNAMNSLESYVYDMRSRIDEYGGDLKDFGAEEDRANLGRALEDMENWLYSEEAETASKGIFLEKRASLEAIFAPLAMRKIESENRPLTIKRALDYCSELKAVAVPNLERFEHLEDSEKNTVLTSAEQLEQWIYEMDGKQKAAPLSEDPLFTCAQLNAKVEEVQKLCTPIVNKPKPKPEPVAEPAPEPMVEEPKDSEMKTESAAEAGPAPEAMETEAPTESAQQV</sequence>
<name>A0A7S0ZCK6_9RHOD</name>
<dbReference type="SUPFAM" id="SSF53067">
    <property type="entry name" value="Actin-like ATPase domain"/>
    <property type="match status" value="2"/>
</dbReference>
<dbReference type="FunFam" id="1.20.1270.10:FF:000002">
    <property type="entry name" value="Heat shock 70 kDa protein 4"/>
    <property type="match status" value="1"/>
</dbReference>
<evidence type="ECO:0000256" key="2">
    <source>
        <dbReference type="ARBA" id="ARBA00022840"/>
    </source>
</evidence>
<gene>
    <name evidence="4" type="ORF">TOLI1172_LOCUS2002</name>
</gene>
<dbReference type="InterPro" id="IPR029047">
    <property type="entry name" value="HSP70_peptide-bd_sf"/>
</dbReference>
<feature type="region of interest" description="Disordered" evidence="3">
    <location>
        <begin position="506"/>
        <end position="580"/>
    </location>
</feature>
<dbReference type="Pfam" id="PF00012">
    <property type="entry name" value="HSP70"/>
    <property type="match status" value="1"/>
</dbReference>
<dbReference type="Gene3D" id="3.90.640.10">
    <property type="entry name" value="Actin, Chain A, domain 4"/>
    <property type="match status" value="1"/>
</dbReference>
<dbReference type="PROSITE" id="PS01036">
    <property type="entry name" value="HSP70_3"/>
    <property type="match status" value="1"/>
</dbReference>
<dbReference type="AlphaFoldDB" id="A0A7S0ZCK6"/>
<dbReference type="CDD" id="cd11732">
    <property type="entry name" value="ASKHA_NBD_HSP70_HSP105-110-like"/>
    <property type="match status" value="1"/>
</dbReference>
<dbReference type="FunFam" id="3.30.420.40:FF:000171">
    <property type="entry name" value="Heat shock 70 kDa protein 4"/>
    <property type="match status" value="2"/>
</dbReference>
<dbReference type="Gene3D" id="1.20.1270.10">
    <property type="match status" value="1"/>
</dbReference>
<dbReference type="Gene3D" id="2.60.34.10">
    <property type="entry name" value="Substrate Binding Domain Of DNAk, Chain A, domain 1"/>
    <property type="match status" value="1"/>
</dbReference>
<dbReference type="GO" id="GO:0005829">
    <property type="term" value="C:cytosol"/>
    <property type="evidence" value="ECO:0007669"/>
    <property type="project" value="TreeGrafter"/>
</dbReference>
<protein>
    <recommendedName>
        <fullName evidence="5">Heat shock protein 70</fullName>
    </recommendedName>
</protein>
<dbReference type="GO" id="GO:0005634">
    <property type="term" value="C:nucleus"/>
    <property type="evidence" value="ECO:0007669"/>
    <property type="project" value="TreeGrafter"/>
</dbReference>
<evidence type="ECO:0000256" key="3">
    <source>
        <dbReference type="SAM" id="MobiDB-lite"/>
    </source>
</evidence>
<dbReference type="PRINTS" id="PR00301">
    <property type="entry name" value="HEATSHOCK70"/>
</dbReference>
<dbReference type="InterPro" id="IPR043129">
    <property type="entry name" value="ATPase_NBD"/>
</dbReference>
<dbReference type="SUPFAM" id="SSF100934">
    <property type="entry name" value="Heat shock protein 70kD (HSP70), C-terminal subdomain"/>
    <property type="match status" value="2"/>
</dbReference>
<organism evidence="4">
    <name type="scientific">Timspurckia oligopyrenoides</name>
    <dbReference type="NCBI Taxonomy" id="708627"/>
    <lineage>
        <taxon>Eukaryota</taxon>
        <taxon>Rhodophyta</taxon>
        <taxon>Bangiophyceae</taxon>
        <taxon>Porphyridiales</taxon>
        <taxon>Porphyridiaceae</taxon>
        <taxon>Timspurckia</taxon>
    </lineage>
</organism>
<evidence type="ECO:0008006" key="5">
    <source>
        <dbReference type="Google" id="ProtNLM"/>
    </source>
</evidence>
<reference evidence="4" key="1">
    <citation type="submission" date="2021-01" db="EMBL/GenBank/DDBJ databases">
        <authorList>
            <person name="Corre E."/>
            <person name="Pelletier E."/>
            <person name="Niang G."/>
            <person name="Scheremetjew M."/>
            <person name="Finn R."/>
            <person name="Kale V."/>
            <person name="Holt S."/>
            <person name="Cochrane G."/>
            <person name="Meng A."/>
            <person name="Brown T."/>
            <person name="Cohen L."/>
        </authorList>
    </citation>
    <scope>NUCLEOTIDE SEQUENCE</scope>
    <source>
        <strain evidence="4">CCMP3278</strain>
    </source>
</reference>
<dbReference type="SUPFAM" id="SSF100920">
    <property type="entry name" value="Heat shock protein 70kD (HSP70), peptide-binding domain"/>
    <property type="match status" value="1"/>
</dbReference>
<dbReference type="PANTHER" id="PTHR45639:SF4">
    <property type="entry name" value="HSC70CB, ISOFORM G"/>
    <property type="match status" value="1"/>
</dbReference>